<reference evidence="12" key="1">
    <citation type="submission" date="2017-02" db="UniProtKB">
        <authorList>
            <consortium name="WormBaseParasite"/>
        </authorList>
    </citation>
    <scope>IDENTIFICATION</scope>
</reference>
<evidence type="ECO:0000256" key="1">
    <source>
        <dbReference type="ARBA" id="ARBA00022723"/>
    </source>
</evidence>
<evidence type="ECO:0000256" key="6">
    <source>
        <dbReference type="SAM" id="MobiDB-lite"/>
    </source>
</evidence>
<dbReference type="SUPFAM" id="SSF57667">
    <property type="entry name" value="beta-beta-alpha zinc fingers"/>
    <property type="match status" value="4"/>
</dbReference>
<keyword evidence="2" id="KW-0677">Repeat</keyword>
<reference evidence="8 10" key="2">
    <citation type="submission" date="2018-11" db="EMBL/GenBank/DDBJ databases">
        <authorList>
            <consortium name="Pathogen Informatics"/>
        </authorList>
    </citation>
    <scope>NUCLEOTIDE SEQUENCE [LARGE SCALE GENOMIC DNA]</scope>
</reference>
<dbReference type="Proteomes" id="UP000274504">
    <property type="component" value="Unassembled WGS sequence"/>
</dbReference>
<dbReference type="Gene3D" id="3.30.160.60">
    <property type="entry name" value="Classic Zinc Finger"/>
    <property type="match status" value="7"/>
</dbReference>
<evidence type="ECO:0000256" key="3">
    <source>
        <dbReference type="ARBA" id="ARBA00022771"/>
    </source>
</evidence>
<dbReference type="SMART" id="SM00355">
    <property type="entry name" value="ZnF_C2H2"/>
    <property type="match status" value="8"/>
</dbReference>
<dbReference type="OrthoDB" id="9411774at2759"/>
<evidence type="ECO:0000313" key="10">
    <source>
        <dbReference type="Proteomes" id="UP000274504"/>
    </source>
</evidence>
<organism evidence="12">
    <name type="scientific">Hymenolepis diminuta</name>
    <name type="common">Rat tapeworm</name>
    <dbReference type="NCBI Taxonomy" id="6216"/>
    <lineage>
        <taxon>Eukaryota</taxon>
        <taxon>Metazoa</taxon>
        <taxon>Spiralia</taxon>
        <taxon>Lophotrochozoa</taxon>
        <taxon>Platyhelminthes</taxon>
        <taxon>Cestoda</taxon>
        <taxon>Eucestoda</taxon>
        <taxon>Cyclophyllidea</taxon>
        <taxon>Hymenolepididae</taxon>
        <taxon>Hymenolepis</taxon>
    </lineage>
</organism>
<evidence type="ECO:0000313" key="9">
    <source>
        <dbReference type="EMBL" id="VUZ44252.1"/>
    </source>
</evidence>
<feature type="region of interest" description="Disordered" evidence="6">
    <location>
        <begin position="675"/>
        <end position="697"/>
    </location>
</feature>
<dbReference type="InterPro" id="IPR013087">
    <property type="entry name" value="Znf_C2H2_type"/>
</dbReference>
<dbReference type="FunFam" id="3.30.160.60:FF:000125">
    <property type="entry name" value="Putative zinc finger protein 143"/>
    <property type="match status" value="2"/>
</dbReference>
<feature type="domain" description="C2H2-type" evidence="7">
    <location>
        <begin position="723"/>
        <end position="752"/>
    </location>
</feature>
<keyword evidence="4" id="KW-0862">Zinc</keyword>
<feature type="domain" description="C2H2-type" evidence="7">
    <location>
        <begin position="546"/>
        <end position="575"/>
    </location>
</feature>
<dbReference type="GO" id="GO:0000981">
    <property type="term" value="F:DNA-binding transcription factor activity, RNA polymerase II-specific"/>
    <property type="evidence" value="ECO:0007669"/>
    <property type="project" value="TreeGrafter"/>
</dbReference>
<evidence type="ECO:0000256" key="4">
    <source>
        <dbReference type="ARBA" id="ARBA00022833"/>
    </source>
</evidence>
<evidence type="ECO:0000313" key="12">
    <source>
        <dbReference type="WBParaSite" id="HDID_0000696101-mRNA-1"/>
    </source>
</evidence>
<dbReference type="PANTHER" id="PTHR23235:SF120">
    <property type="entry name" value="KRUPPEL-LIKE FACTOR 15"/>
    <property type="match status" value="1"/>
</dbReference>
<reference evidence="9 11" key="3">
    <citation type="submission" date="2019-07" db="EMBL/GenBank/DDBJ databases">
        <authorList>
            <person name="Jastrzebski P J."/>
            <person name="Paukszto L."/>
            <person name="Jastrzebski P J."/>
        </authorList>
    </citation>
    <scope>NUCLEOTIDE SEQUENCE [LARGE SCALE GENOMIC DNA]</scope>
    <source>
        <strain evidence="9 11">WMS-il1</strain>
    </source>
</reference>
<dbReference type="Pfam" id="PF00096">
    <property type="entry name" value="zf-C2H2"/>
    <property type="match status" value="3"/>
</dbReference>
<evidence type="ECO:0000313" key="8">
    <source>
        <dbReference type="EMBL" id="VDL59277.1"/>
    </source>
</evidence>
<feature type="compositionally biased region" description="Low complexity" evidence="6">
    <location>
        <begin position="310"/>
        <end position="321"/>
    </location>
</feature>
<dbReference type="STRING" id="6216.A0A0R3SPQ2"/>
<sequence>MLDSLTNDSVFSLTSPFNKNMDSNSFKRPITMSTEDGEEIIVVEPTDPDEDRLKQETVSAPTSQPSALYSFRNDISADSTILNQLIQAINAKSKAENNLNQTPRIIVTPNSNVLSIQQTTQSNNATPQQSQASFMVQPLTGLQAAQLLNLSSAQPVVSPLQNVFSNSGVRSLLSNDPLTYGIAINCSTATMLAQLANSISSSMLNLSQQCSGEGNANMCLQISEINQLLGVLISLATSMSTSLPGLLSLRNNGNSQPLIGNLPQTNPILTSLISANQEVNCTSPTPLVTKEVSTKSEVVSDMESAPKPVPVQEPSEPSSSSTNSGKRSPPIAGMLTRNGVVLKSVKIHSRPKKHICPYSGCGRAFQSRYNLVEHIRIHTGERPFVCPVAGCTSRFKRRRDLHEHSALHEDKLKVEALLSKTKKTLLVTSVLTENEKLEKSGNGNQAQSIFSCPFPSCNASYARRHRLYQHMCKHTGIGPVFCDYPKCTLRFFNIEDLKRHKISHKYPYRVDEKKNHICLFNNCGKVYSKMNKLMEHIRSHSGERPFVCDREGCKAAFSRQYGLKRHLTIHSSEKKGKIEKPEVVEDSAKPSLISSAPLVVSSSTPVFPQTIGLVSQTPPKPQATILNLFQALTSSAPVQLQPIVTTAPKHTTAETTPNSINKFPPPPAKVPISAVPSPVTALPNRSPKSNLAQRSSKAAATPSASALAEKALVVTCAFGKRRHVCPIENCQKVFPKLNKLREHICRHTGERPYACQECTATFVRMYDLRRHAQIHTRKKLVF</sequence>
<dbReference type="PROSITE" id="PS00028">
    <property type="entry name" value="ZINC_FINGER_C2H2_1"/>
    <property type="match status" value="7"/>
</dbReference>
<name>A0A0R3SPQ2_HYMDI</name>
<evidence type="ECO:0000259" key="7">
    <source>
        <dbReference type="PROSITE" id="PS50157"/>
    </source>
</evidence>
<keyword evidence="1" id="KW-0479">Metal-binding</keyword>
<dbReference type="EMBL" id="CABIJS010000123">
    <property type="protein sequence ID" value="VUZ44252.1"/>
    <property type="molecule type" value="Genomic_DNA"/>
</dbReference>
<dbReference type="WBParaSite" id="HDID_0000696101-mRNA-1">
    <property type="protein sequence ID" value="HDID_0000696101-mRNA-1"/>
    <property type="gene ID" value="HDID_0000696101"/>
</dbReference>
<dbReference type="FunFam" id="3.30.160.60:FF:002343">
    <property type="entry name" value="Zinc finger protein 33A"/>
    <property type="match status" value="1"/>
</dbReference>
<dbReference type="GO" id="GO:0008270">
    <property type="term" value="F:zinc ion binding"/>
    <property type="evidence" value="ECO:0007669"/>
    <property type="project" value="UniProtKB-KW"/>
</dbReference>
<feature type="domain" description="C2H2-type" evidence="7">
    <location>
        <begin position="384"/>
        <end position="413"/>
    </location>
</feature>
<dbReference type="PANTHER" id="PTHR23235">
    <property type="entry name" value="KRUEPPEL-LIKE TRANSCRIPTION FACTOR"/>
    <property type="match status" value="1"/>
</dbReference>
<evidence type="ECO:0000256" key="2">
    <source>
        <dbReference type="ARBA" id="ARBA00022737"/>
    </source>
</evidence>
<evidence type="ECO:0000313" key="11">
    <source>
        <dbReference type="Proteomes" id="UP000321570"/>
    </source>
</evidence>
<feature type="domain" description="C2H2-type" evidence="7">
    <location>
        <begin position="516"/>
        <end position="545"/>
    </location>
</feature>
<keyword evidence="11" id="KW-1185">Reference proteome</keyword>
<dbReference type="EMBL" id="UYSG01010890">
    <property type="protein sequence ID" value="VDL59277.1"/>
    <property type="molecule type" value="Genomic_DNA"/>
</dbReference>
<dbReference type="InterPro" id="IPR036236">
    <property type="entry name" value="Znf_C2H2_sf"/>
</dbReference>
<feature type="region of interest" description="Disordered" evidence="6">
    <location>
        <begin position="286"/>
        <end position="335"/>
    </location>
</feature>
<dbReference type="PROSITE" id="PS50157">
    <property type="entry name" value="ZINC_FINGER_C2H2_2"/>
    <property type="match status" value="7"/>
</dbReference>
<feature type="domain" description="C2H2-type" evidence="7">
    <location>
        <begin position="354"/>
        <end position="383"/>
    </location>
</feature>
<dbReference type="Proteomes" id="UP000321570">
    <property type="component" value="Unassembled WGS sequence"/>
</dbReference>
<evidence type="ECO:0000256" key="5">
    <source>
        <dbReference type="PROSITE-ProRule" id="PRU00042"/>
    </source>
</evidence>
<accession>A0A0R3SPQ2</accession>
<feature type="domain" description="C2H2-type" evidence="7">
    <location>
        <begin position="450"/>
        <end position="479"/>
    </location>
</feature>
<proteinExistence type="predicted"/>
<protein>
    <submittedName>
        <fullName evidence="12">C2H2-type domain-containing protein</fullName>
    </submittedName>
</protein>
<feature type="region of interest" description="Disordered" evidence="6">
    <location>
        <begin position="45"/>
        <end position="64"/>
    </location>
</feature>
<feature type="domain" description="C2H2-type" evidence="7">
    <location>
        <begin position="753"/>
        <end position="780"/>
    </location>
</feature>
<dbReference type="AlphaFoldDB" id="A0A0R3SPQ2"/>
<dbReference type="GO" id="GO:0000978">
    <property type="term" value="F:RNA polymerase II cis-regulatory region sequence-specific DNA binding"/>
    <property type="evidence" value="ECO:0007669"/>
    <property type="project" value="TreeGrafter"/>
</dbReference>
<gene>
    <name evidence="8" type="ORF">HDID_LOCUS6959</name>
    <name evidence="9" type="ORF">WMSIL1_LOCUS4477</name>
</gene>
<keyword evidence="3 5" id="KW-0863">Zinc-finger</keyword>